<gene>
    <name evidence="2" type="ORF">OTU49_000127</name>
</gene>
<comment type="caution">
    <text evidence="2">The sequence shown here is derived from an EMBL/GenBank/DDBJ whole genome shotgun (WGS) entry which is preliminary data.</text>
</comment>
<feature type="compositionally biased region" description="Polar residues" evidence="1">
    <location>
        <begin position="251"/>
        <end position="271"/>
    </location>
</feature>
<feature type="region of interest" description="Disordered" evidence="1">
    <location>
        <begin position="93"/>
        <end position="112"/>
    </location>
</feature>
<proteinExistence type="predicted"/>
<feature type="compositionally biased region" description="Basic and acidic residues" evidence="1">
    <location>
        <begin position="508"/>
        <end position="518"/>
    </location>
</feature>
<feature type="non-terminal residue" evidence="2">
    <location>
        <position position="535"/>
    </location>
</feature>
<feature type="region of interest" description="Disordered" evidence="1">
    <location>
        <begin position="1"/>
        <end position="22"/>
    </location>
</feature>
<keyword evidence="3" id="KW-1185">Reference proteome</keyword>
<evidence type="ECO:0000256" key="1">
    <source>
        <dbReference type="SAM" id="MobiDB-lite"/>
    </source>
</evidence>
<feature type="region of interest" description="Disordered" evidence="1">
    <location>
        <begin position="480"/>
        <end position="535"/>
    </location>
</feature>
<name>A0AAW0XLB3_CHEQU</name>
<evidence type="ECO:0000313" key="2">
    <source>
        <dbReference type="EMBL" id="KAK8745320.1"/>
    </source>
</evidence>
<reference evidence="2 3" key="1">
    <citation type="journal article" date="2024" name="BMC Genomics">
        <title>Genome assembly of redclaw crayfish (Cherax quadricarinatus) provides insights into its immune adaptation and hypoxia tolerance.</title>
        <authorList>
            <person name="Liu Z."/>
            <person name="Zheng J."/>
            <person name="Li H."/>
            <person name="Fang K."/>
            <person name="Wang S."/>
            <person name="He J."/>
            <person name="Zhou D."/>
            <person name="Weng S."/>
            <person name="Chi M."/>
            <person name="Gu Z."/>
            <person name="He J."/>
            <person name="Li F."/>
            <person name="Wang M."/>
        </authorList>
    </citation>
    <scope>NUCLEOTIDE SEQUENCE [LARGE SCALE GENOMIC DNA]</scope>
    <source>
        <strain evidence="2">ZL_2023a</strain>
    </source>
</reference>
<feature type="compositionally biased region" description="Polar residues" evidence="1">
    <location>
        <begin position="1"/>
        <end position="13"/>
    </location>
</feature>
<dbReference type="Proteomes" id="UP001445076">
    <property type="component" value="Unassembled WGS sequence"/>
</dbReference>
<feature type="compositionally biased region" description="Polar residues" evidence="1">
    <location>
        <begin position="221"/>
        <end position="233"/>
    </location>
</feature>
<feature type="compositionally biased region" description="Acidic residues" evidence="1">
    <location>
        <begin position="436"/>
        <end position="445"/>
    </location>
</feature>
<evidence type="ECO:0000313" key="3">
    <source>
        <dbReference type="Proteomes" id="UP001445076"/>
    </source>
</evidence>
<dbReference type="EMBL" id="JARKIK010000019">
    <property type="protein sequence ID" value="KAK8745320.1"/>
    <property type="molecule type" value="Genomic_DNA"/>
</dbReference>
<organism evidence="2 3">
    <name type="scientific">Cherax quadricarinatus</name>
    <name type="common">Australian red claw crayfish</name>
    <dbReference type="NCBI Taxonomy" id="27406"/>
    <lineage>
        <taxon>Eukaryota</taxon>
        <taxon>Metazoa</taxon>
        <taxon>Ecdysozoa</taxon>
        <taxon>Arthropoda</taxon>
        <taxon>Crustacea</taxon>
        <taxon>Multicrustacea</taxon>
        <taxon>Malacostraca</taxon>
        <taxon>Eumalacostraca</taxon>
        <taxon>Eucarida</taxon>
        <taxon>Decapoda</taxon>
        <taxon>Pleocyemata</taxon>
        <taxon>Astacidea</taxon>
        <taxon>Parastacoidea</taxon>
        <taxon>Parastacidae</taxon>
        <taxon>Cherax</taxon>
    </lineage>
</organism>
<feature type="compositionally biased region" description="Basic and acidic residues" evidence="1">
    <location>
        <begin position="480"/>
        <end position="501"/>
    </location>
</feature>
<protein>
    <submittedName>
        <fullName evidence="2">Uncharacterized protein</fullName>
    </submittedName>
</protein>
<accession>A0AAW0XLB3</accession>
<feature type="region of interest" description="Disordered" evidence="1">
    <location>
        <begin position="193"/>
        <end position="290"/>
    </location>
</feature>
<feature type="region of interest" description="Disordered" evidence="1">
    <location>
        <begin position="429"/>
        <end position="451"/>
    </location>
</feature>
<dbReference type="AlphaFoldDB" id="A0AAW0XLB3"/>
<sequence length="535" mass="59091">MDSLSSNPKTQGDNDPYTGNPVIVPQLNAAAIAAPPKQFQVNDGMDGVYSANVINTHSGPSSIASTFADTTTVGDVNPPETPTLLITPETIHEEPTVSQNSREIGQETKDSESDLVLKTEDNDVRSPSHKNLGVAIMEGYAYDLQKKKDSMNLPEHSLLEFGDSVRDLEEQRRSVIKQMTVKAKRKDTWIKTFSMHDQGKENIPVAPSRSRRKNSPVRPQIVTNPGENSQDATDSPVIKPTRKSEAGIVKSQKSNFEASVLQQSSSKTTKAPTVVVEPASPPDASHSDKKTVQLEPAIAMGAAKNENVAEENIITPKNTEMLAALFSSSNKAAGNNEELKESTQGFPKKLEACIETEEVRASLEGPQTPVVDPILVDEPVFLAEAYPVELVASPTIINIDEALLMKTHAPHVTTTLDLTHIMPSEPHFQSALTKENEEEQEEEESPMVREKNEINLAYSTLAKFLSTELTEHKQESIIAEEKKMEQSEMRAFEETEQKDPNTTEEEMEQKKETKTLKEEETESIEMAENLQQHIE</sequence>